<sequence length="154" mass="18107">MSHDQRLREITKARLLTNRINVTLSLILLLGGWMMWWFEEFSLIQVLLGILLLIPSLLMVHMWRRTRMLLRFNEAMEYQRIVWSEFILALVVVCILIGIATTIILTESFSLSTVPLLVMFVTALMSRHVDQRMKQIDPEHVTYANLARHKTKRS</sequence>
<dbReference type="EMBL" id="CP109617">
    <property type="protein sequence ID" value="WED54942.1"/>
    <property type="molecule type" value="Genomic_DNA"/>
</dbReference>
<keyword evidence="1" id="KW-1133">Transmembrane helix</keyword>
<keyword evidence="3" id="KW-1185">Reference proteome</keyword>
<organism evidence="2 3">
    <name type="scientific">Exiguobacterium profundum</name>
    <dbReference type="NCBI Taxonomy" id="307643"/>
    <lineage>
        <taxon>Bacteria</taxon>
        <taxon>Bacillati</taxon>
        <taxon>Bacillota</taxon>
        <taxon>Bacilli</taxon>
        <taxon>Bacillales</taxon>
        <taxon>Bacillales Family XII. Incertae Sedis</taxon>
        <taxon>Exiguobacterium</taxon>
    </lineage>
</organism>
<dbReference type="RefSeq" id="WP_214731863.1">
    <property type="nucleotide sequence ID" value="NZ_CP109617.1"/>
</dbReference>
<name>A0ABY8AYH4_9BACL</name>
<feature type="transmembrane region" description="Helical" evidence="1">
    <location>
        <begin position="20"/>
        <end position="37"/>
    </location>
</feature>
<accession>A0ABY8AYH4</accession>
<feature type="transmembrane region" description="Helical" evidence="1">
    <location>
        <begin position="109"/>
        <end position="126"/>
    </location>
</feature>
<keyword evidence="1" id="KW-0812">Transmembrane</keyword>
<evidence type="ECO:0000313" key="2">
    <source>
        <dbReference type="EMBL" id="WED54942.1"/>
    </source>
</evidence>
<proteinExistence type="predicted"/>
<evidence type="ECO:0000256" key="1">
    <source>
        <dbReference type="SAM" id="Phobius"/>
    </source>
</evidence>
<evidence type="ECO:0000313" key="3">
    <source>
        <dbReference type="Proteomes" id="UP001219957"/>
    </source>
</evidence>
<feature type="transmembrane region" description="Helical" evidence="1">
    <location>
        <begin position="43"/>
        <end position="60"/>
    </location>
</feature>
<keyword evidence="1" id="KW-0472">Membrane</keyword>
<reference evidence="2 3" key="1">
    <citation type="submission" date="2022-10" db="EMBL/GenBank/DDBJ databases">
        <title>Complete genome sequence of Exiguobacterium profundum TSS-3 isolated from an extremely saline-alkaline spring located in Ixtapa, Chiapas-Mexico.</title>
        <authorList>
            <person name="Rincon-Rosales R."/>
            <person name="Rogel M.A."/>
            <person name="Rincon-Molina C.I."/>
            <person name="Guerrero G."/>
            <person name="Manzano-Gomez L.A."/>
            <person name="Lopez-Lopez A."/>
            <person name="Rincon Molina F.A."/>
            <person name="Martinez-Romero E."/>
        </authorList>
    </citation>
    <scope>NUCLEOTIDE SEQUENCE [LARGE SCALE GENOMIC DNA]</scope>
    <source>
        <strain evidence="2 3">TSS-3</strain>
    </source>
</reference>
<protein>
    <submittedName>
        <fullName evidence="2">Uncharacterized protein</fullName>
    </submittedName>
</protein>
<gene>
    <name evidence="2" type="ORF">OE059_13065</name>
</gene>
<dbReference type="Proteomes" id="UP001219957">
    <property type="component" value="Chromosome"/>
</dbReference>
<feature type="transmembrane region" description="Helical" evidence="1">
    <location>
        <begin position="81"/>
        <end position="103"/>
    </location>
</feature>